<evidence type="ECO:0000313" key="4">
    <source>
        <dbReference type="Proteomes" id="UP000011713"/>
    </source>
</evidence>
<keyword evidence="2" id="KW-1133">Transmembrane helix</keyword>
<keyword evidence="2" id="KW-0812">Transmembrane</keyword>
<dbReference type="HOGENOM" id="CLU_1681281_0_0_1"/>
<keyword evidence="2" id="KW-0472">Membrane</keyword>
<dbReference type="AlphaFoldDB" id="M4BUR1"/>
<dbReference type="VEuPathDB" id="FungiDB:HpaG810250"/>
<reference evidence="4" key="1">
    <citation type="journal article" date="2010" name="Science">
        <title>Signatures of adaptation to obligate biotrophy in the Hyaloperonospora arabidopsidis genome.</title>
        <authorList>
            <person name="Baxter L."/>
            <person name="Tripathy S."/>
            <person name="Ishaque N."/>
            <person name="Boot N."/>
            <person name="Cabral A."/>
            <person name="Kemen E."/>
            <person name="Thines M."/>
            <person name="Ah-Fong A."/>
            <person name="Anderson R."/>
            <person name="Badejoko W."/>
            <person name="Bittner-Eddy P."/>
            <person name="Boore J.L."/>
            <person name="Chibucos M.C."/>
            <person name="Coates M."/>
            <person name="Dehal P."/>
            <person name="Delehaunty K."/>
            <person name="Dong S."/>
            <person name="Downton P."/>
            <person name="Dumas B."/>
            <person name="Fabro G."/>
            <person name="Fronick C."/>
            <person name="Fuerstenberg S.I."/>
            <person name="Fulton L."/>
            <person name="Gaulin E."/>
            <person name="Govers F."/>
            <person name="Hughes L."/>
            <person name="Humphray S."/>
            <person name="Jiang R.H."/>
            <person name="Judelson H."/>
            <person name="Kamoun S."/>
            <person name="Kyung K."/>
            <person name="Meijer H."/>
            <person name="Minx P."/>
            <person name="Morris P."/>
            <person name="Nelson J."/>
            <person name="Phuntumart V."/>
            <person name="Qutob D."/>
            <person name="Rehmany A."/>
            <person name="Rougon-Cardoso A."/>
            <person name="Ryden P."/>
            <person name="Torto-Alalibo T."/>
            <person name="Studholme D."/>
            <person name="Wang Y."/>
            <person name="Win J."/>
            <person name="Wood J."/>
            <person name="Clifton S.W."/>
            <person name="Rogers J."/>
            <person name="Van den Ackerveken G."/>
            <person name="Jones J.D."/>
            <person name="McDowell J.M."/>
            <person name="Beynon J."/>
            <person name="Tyler B.M."/>
        </authorList>
    </citation>
    <scope>NUCLEOTIDE SEQUENCE [LARGE SCALE GENOMIC DNA]</scope>
    <source>
        <strain evidence="4">Emoy2</strain>
    </source>
</reference>
<dbReference type="Proteomes" id="UP000011713">
    <property type="component" value="Unassembled WGS sequence"/>
</dbReference>
<feature type="region of interest" description="Disordered" evidence="1">
    <location>
        <begin position="65"/>
        <end position="87"/>
    </location>
</feature>
<dbReference type="EnsemblProtists" id="HpaT810250">
    <property type="protein sequence ID" value="HpaP810250"/>
    <property type="gene ID" value="HpaG810250"/>
</dbReference>
<reference evidence="3" key="2">
    <citation type="submission" date="2015-06" db="UniProtKB">
        <authorList>
            <consortium name="EnsemblProtists"/>
        </authorList>
    </citation>
    <scope>IDENTIFICATION</scope>
    <source>
        <strain evidence="3">Emoy2</strain>
    </source>
</reference>
<evidence type="ECO:0000256" key="2">
    <source>
        <dbReference type="SAM" id="Phobius"/>
    </source>
</evidence>
<keyword evidence="4" id="KW-1185">Reference proteome</keyword>
<dbReference type="EMBL" id="JH597949">
    <property type="status" value="NOT_ANNOTATED_CDS"/>
    <property type="molecule type" value="Genomic_DNA"/>
</dbReference>
<sequence length="157" mass="17055">MVNNSMRCAAKADEKAAARVNAAVLDNAQHLAANDASSAAAAKPVAADARSESLRANDDGSQVELIYSGESDGGSDSKKTSRSPESILAAEYEPTNRQVVRTMVTTRVCLVRRTSMLTHPPLLLLRIRLKENAAMTWTVVMMILVVPRLLLVPRRRL</sequence>
<organism evidence="3 4">
    <name type="scientific">Hyaloperonospora arabidopsidis (strain Emoy2)</name>
    <name type="common">Downy mildew agent</name>
    <name type="synonym">Peronospora arabidopsidis</name>
    <dbReference type="NCBI Taxonomy" id="559515"/>
    <lineage>
        <taxon>Eukaryota</taxon>
        <taxon>Sar</taxon>
        <taxon>Stramenopiles</taxon>
        <taxon>Oomycota</taxon>
        <taxon>Peronosporomycetes</taxon>
        <taxon>Peronosporales</taxon>
        <taxon>Peronosporaceae</taxon>
        <taxon>Hyaloperonospora</taxon>
    </lineage>
</organism>
<protein>
    <submittedName>
        <fullName evidence="3">Uncharacterized protein</fullName>
    </submittedName>
</protein>
<dbReference type="InParanoid" id="M4BUR1"/>
<proteinExistence type="predicted"/>
<evidence type="ECO:0000256" key="1">
    <source>
        <dbReference type="SAM" id="MobiDB-lite"/>
    </source>
</evidence>
<feature type="transmembrane region" description="Helical" evidence="2">
    <location>
        <begin position="134"/>
        <end position="151"/>
    </location>
</feature>
<accession>M4BUR1</accession>
<name>M4BUR1_HYAAE</name>
<evidence type="ECO:0000313" key="3">
    <source>
        <dbReference type="EnsemblProtists" id="HpaP810250"/>
    </source>
</evidence>